<name>A0ABQ2EMV1_9DEIO</name>
<evidence type="ECO:0000256" key="6">
    <source>
        <dbReference type="ARBA" id="ARBA00022841"/>
    </source>
</evidence>
<dbReference type="Proteomes" id="UP000647587">
    <property type="component" value="Unassembled WGS sequence"/>
</dbReference>
<evidence type="ECO:0000256" key="4">
    <source>
        <dbReference type="ARBA" id="ARBA00022729"/>
    </source>
</evidence>
<evidence type="ECO:0000259" key="8">
    <source>
        <dbReference type="Pfam" id="PF16822"/>
    </source>
</evidence>
<feature type="signal peptide" evidence="7">
    <location>
        <begin position="1"/>
        <end position="27"/>
    </location>
</feature>
<sequence>MRNRSGPFRFLAAVLCGLALVAALAFGQESSPSQTSGWKVCQAAYDVRNYDSKDAWALIVNQGRDGRLYGYYSFENSPPGLSGGLRDELVRFRDVLRARGTELIVVVIPGKGLLEYDRVDVRTLRRKSVDINFLRSRYKEYVQSFQRAGVYAVDLVGLGLRDQSGKALYFKHDHHWTPQFAGLVAKDIANHVRTTPAYPALPKVPVTIQDRPEKTTYGSYATVLRKLCNLTLLPEAYVSRVTKYPGAGGDLLSDVEPGIALVGDSHSREPSFATLLRFYLQRDVVVHALPGGGAAGPMETYLLTGEYTRMPPKVLIWEFETGIAQPGFLARLAAAAQGPCTGRQRMFRGSVRPKGQTVTLRLPRPMTPAAGGYLHIRVSDRSIRQLDVAGTQVVLNERTTNNGNFFIPVPAASLTQLNLRFPAVPKGEIAVSVCRPAGDRVK</sequence>
<dbReference type="Pfam" id="PF16822">
    <property type="entry name" value="ALGX"/>
    <property type="match status" value="1"/>
</dbReference>
<evidence type="ECO:0000313" key="9">
    <source>
        <dbReference type="EMBL" id="GGK16717.1"/>
    </source>
</evidence>
<comment type="pathway">
    <text evidence="2">Glycan biosynthesis; alginate biosynthesis.</text>
</comment>
<evidence type="ECO:0000256" key="5">
    <source>
        <dbReference type="ARBA" id="ARBA00022764"/>
    </source>
</evidence>
<evidence type="ECO:0000256" key="2">
    <source>
        <dbReference type="ARBA" id="ARBA00005182"/>
    </source>
</evidence>
<feature type="domain" description="AlgX/AlgJ SGNH hydrolase-like" evidence="8">
    <location>
        <begin position="61"/>
        <end position="320"/>
    </location>
</feature>
<protein>
    <recommendedName>
        <fullName evidence="8">AlgX/AlgJ SGNH hydrolase-like domain-containing protein</fullName>
    </recommendedName>
</protein>
<evidence type="ECO:0000256" key="7">
    <source>
        <dbReference type="SAM" id="SignalP"/>
    </source>
</evidence>
<evidence type="ECO:0000256" key="3">
    <source>
        <dbReference type="ARBA" id="ARBA00022679"/>
    </source>
</evidence>
<reference evidence="10" key="1">
    <citation type="journal article" date="2019" name="Int. J. Syst. Evol. Microbiol.">
        <title>The Global Catalogue of Microorganisms (GCM) 10K type strain sequencing project: providing services to taxonomists for standard genome sequencing and annotation.</title>
        <authorList>
            <consortium name="The Broad Institute Genomics Platform"/>
            <consortium name="The Broad Institute Genome Sequencing Center for Infectious Disease"/>
            <person name="Wu L."/>
            <person name="Ma J."/>
        </authorList>
    </citation>
    <scope>NUCLEOTIDE SEQUENCE [LARGE SCALE GENOMIC DNA]</scope>
    <source>
        <strain evidence="10">JCM 30331</strain>
    </source>
</reference>
<dbReference type="InterPro" id="IPR031811">
    <property type="entry name" value="ALGX/ALGJ_SGNH-like"/>
</dbReference>
<keyword evidence="5" id="KW-0574">Periplasm</keyword>
<feature type="chain" id="PRO_5047087920" description="AlgX/AlgJ SGNH hydrolase-like domain-containing protein" evidence="7">
    <location>
        <begin position="28"/>
        <end position="442"/>
    </location>
</feature>
<comment type="subcellular location">
    <subcellularLocation>
        <location evidence="1">Periplasm</location>
    </subcellularLocation>
</comment>
<proteinExistence type="predicted"/>
<dbReference type="RefSeq" id="WP_189004699.1">
    <property type="nucleotide sequence ID" value="NZ_BMPP01000002.1"/>
</dbReference>
<comment type="caution">
    <text evidence="9">The sequence shown here is derived from an EMBL/GenBank/DDBJ whole genome shotgun (WGS) entry which is preliminary data.</text>
</comment>
<keyword evidence="3" id="KW-0808">Transferase</keyword>
<organism evidence="9 10">
    <name type="scientific">Deinococcus malanensis</name>
    <dbReference type="NCBI Taxonomy" id="1706855"/>
    <lineage>
        <taxon>Bacteria</taxon>
        <taxon>Thermotogati</taxon>
        <taxon>Deinococcota</taxon>
        <taxon>Deinococci</taxon>
        <taxon>Deinococcales</taxon>
        <taxon>Deinococcaceae</taxon>
        <taxon>Deinococcus</taxon>
    </lineage>
</organism>
<evidence type="ECO:0000256" key="1">
    <source>
        <dbReference type="ARBA" id="ARBA00004418"/>
    </source>
</evidence>
<keyword evidence="4 7" id="KW-0732">Signal</keyword>
<keyword evidence="10" id="KW-1185">Reference proteome</keyword>
<keyword evidence="6" id="KW-0016">Alginate biosynthesis</keyword>
<evidence type="ECO:0000313" key="10">
    <source>
        <dbReference type="Proteomes" id="UP000647587"/>
    </source>
</evidence>
<dbReference type="EMBL" id="BMPP01000002">
    <property type="protein sequence ID" value="GGK16717.1"/>
    <property type="molecule type" value="Genomic_DNA"/>
</dbReference>
<gene>
    <name evidence="9" type="ORF">GCM10008955_07660</name>
</gene>
<accession>A0ABQ2EMV1</accession>